<dbReference type="Proteomes" id="UP001589896">
    <property type="component" value="Unassembled WGS sequence"/>
</dbReference>
<evidence type="ECO:0000256" key="3">
    <source>
        <dbReference type="ARBA" id="ARBA00005708"/>
    </source>
</evidence>
<dbReference type="PANTHER" id="PTHR42844">
    <property type="entry name" value="DIHYDRONEOPTERIN ALDOLASE 1-RELATED"/>
    <property type="match status" value="1"/>
</dbReference>
<accession>A0ABV6RR77</accession>
<comment type="catalytic activity">
    <reaction evidence="1 6">
        <text>7,8-dihydroneopterin = 6-hydroxymethyl-7,8-dihydropterin + glycolaldehyde</text>
        <dbReference type="Rhea" id="RHEA:10540"/>
        <dbReference type="ChEBI" id="CHEBI:17001"/>
        <dbReference type="ChEBI" id="CHEBI:17071"/>
        <dbReference type="ChEBI" id="CHEBI:44841"/>
        <dbReference type="EC" id="4.1.2.25"/>
    </reaction>
</comment>
<proteinExistence type="inferred from homology"/>
<sequence length="119" mass="12907">MDTIFITGLQVDMLVGVYDWERQSRQPLRLDIELRLPEGAALSDGMSGAAVDYAEVVGAVRTFISTREDALLETLAEALCAHLLQRFAAASITLRIDKPQAALLLGCAHVGLTITRPRG</sequence>
<dbReference type="InterPro" id="IPR006157">
    <property type="entry name" value="FolB_dom"/>
</dbReference>
<evidence type="ECO:0000256" key="2">
    <source>
        <dbReference type="ARBA" id="ARBA00005013"/>
    </source>
</evidence>
<dbReference type="Gene3D" id="3.30.1130.10">
    <property type="match status" value="1"/>
</dbReference>
<dbReference type="NCBIfam" id="TIGR00526">
    <property type="entry name" value="folB_dom"/>
    <property type="match status" value="1"/>
</dbReference>
<keyword evidence="5 6" id="KW-0456">Lyase</keyword>
<evidence type="ECO:0000313" key="8">
    <source>
        <dbReference type="EMBL" id="MFC0679480.1"/>
    </source>
</evidence>
<comment type="function">
    <text evidence="6">Catalyzes the conversion of 7,8-dihydroneopterin to 6-hydroxymethyl-7,8-dihydropterin.</text>
</comment>
<evidence type="ECO:0000256" key="5">
    <source>
        <dbReference type="ARBA" id="ARBA00023239"/>
    </source>
</evidence>
<comment type="caution">
    <text evidence="8">The sequence shown here is derived from an EMBL/GenBank/DDBJ whole genome shotgun (WGS) entry which is preliminary data.</text>
</comment>
<dbReference type="RefSeq" id="WP_386670337.1">
    <property type="nucleotide sequence ID" value="NZ_JBHLTG010000004.1"/>
</dbReference>
<dbReference type="Pfam" id="PF02152">
    <property type="entry name" value="FolB"/>
    <property type="match status" value="1"/>
</dbReference>
<evidence type="ECO:0000256" key="6">
    <source>
        <dbReference type="RuleBase" id="RU362079"/>
    </source>
</evidence>
<dbReference type="PANTHER" id="PTHR42844:SF1">
    <property type="entry name" value="DIHYDRONEOPTERIN ALDOLASE 1-RELATED"/>
    <property type="match status" value="1"/>
</dbReference>
<comment type="pathway">
    <text evidence="2 6">Cofactor biosynthesis; tetrahydrofolate biosynthesis; 2-amino-4-hydroxy-6-hydroxymethyl-7,8-dihydropteridine diphosphate from 7,8-dihydroneopterin triphosphate: step 3/4.</text>
</comment>
<dbReference type="SUPFAM" id="SSF55620">
    <property type="entry name" value="Tetrahydrobiopterin biosynthesis enzymes-like"/>
    <property type="match status" value="1"/>
</dbReference>
<dbReference type="NCBIfam" id="TIGR00525">
    <property type="entry name" value="folB"/>
    <property type="match status" value="1"/>
</dbReference>
<keyword evidence="4 6" id="KW-0289">Folate biosynthesis</keyword>
<evidence type="ECO:0000256" key="1">
    <source>
        <dbReference type="ARBA" id="ARBA00001353"/>
    </source>
</evidence>
<dbReference type="GO" id="GO:0004150">
    <property type="term" value="F:dihydroneopterin aldolase activity"/>
    <property type="evidence" value="ECO:0007669"/>
    <property type="project" value="UniProtKB-EC"/>
</dbReference>
<reference evidence="8 9" key="1">
    <citation type="submission" date="2024-09" db="EMBL/GenBank/DDBJ databases">
        <authorList>
            <person name="Sun Q."/>
            <person name="Mori K."/>
        </authorList>
    </citation>
    <scope>NUCLEOTIDE SEQUENCE [LARGE SCALE GENOMIC DNA]</scope>
    <source>
        <strain evidence="8 9">KCTC 23076</strain>
    </source>
</reference>
<organism evidence="8 9">
    <name type="scientific">Lysobacter korlensis</name>
    <dbReference type="NCBI Taxonomy" id="553636"/>
    <lineage>
        <taxon>Bacteria</taxon>
        <taxon>Pseudomonadati</taxon>
        <taxon>Pseudomonadota</taxon>
        <taxon>Gammaproteobacteria</taxon>
        <taxon>Lysobacterales</taxon>
        <taxon>Lysobacteraceae</taxon>
        <taxon>Lysobacter</taxon>
    </lineage>
</organism>
<dbReference type="InterPro" id="IPR006156">
    <property type="entry name" value="Dihydroneopterin_aldolase"/>
</dbReference>
<dbReference type="InterPro" id="IPR043133">
    <property type="entry name" value="GTP-CH-I_C/QueF"/>
</dbReference>
<comment type="similarity">
    <text evidence="3 6">Belongs to the DHNA family.</text>
</comment>
<name>A0ABV6RR77_9GAMM</name>
<evidence type="ECO:0000313" key="9">
    <source>
        <dbReference type="Proteomes" id="UP001589896"/>
    </source>
</evidence>
<protein>
    <recommendedName>
        <fullName evidence="6">7,8-dihydroneopterin aldolase</fullName>
        <ecNumber evidence="6">4.1.2.25</ecNumber>
    </recommendedName>
</protein>
<gene>
    <name evidence="8" type="primary">folB</name>
    <name evidence="8" type="ORF">ACFFGH_16710</name>
</gene>
<dbReference type="EMBL" id="JBHLTG010000004">
    <property type="protein sequence ID" value="MFC0679480.1"/>
    <property type="molecule type" value="Genomic_DNA"/>
</dbReference>
<keyword evidence="9" id="KW-1185">Reference proteome</keyword>
<dbReference type="EC" id="4.1.2.25" evidence="6"/>
<dbReference type="SMART" id="SM00905">
    <property type="entry name" value="FolB"/>
    <property type="match status" value="1"/>
</dbReference>
<feature type="domain" description="Dihydroneopterin aldolase/epimerase" evidence="7">
    <location>
        <begin position="4"/>
        <end position="116"/>
    </location>
</feature>
<evidence type="ECO:0000259" key="7">
    <source>
        <dbReference type="SMART" id="SM00905"/>
    </source>
</evidence>
<evidence type="ECO:0000256" key="4">
    <source>
        <dbReference type="ARBA" id="ARBA00022909"/>
    </source>
</evidence>